<organism evidence="1 2">
    <name type="scientific">Cnuella takakiae</name>
    <dbReference type="NCBI Taxonomy" id="1302690"/>
    <lineage>
        <taxon>Bacteria</taxon>
        <taxon>Pseudomonadati</taxon>
        <taxon>Bacteroidota</taxon>
        <taxon>Chitinophagia</taxon>
        <taxon>Chitinophagales</taxon>
        <taxon>Chitinophagaceae</taxon>
        <taxon>Cnuella</taxon>
    </lineage>
</organism>
<evidence type="ECO:0000313" key="2">
    <source>
        <dbReference type="Proteomes" id="UP000184368"/>
    </source>
</evidence>
<dbReference type="AlphaFoldDB" id="A0A1M5IRH4"/>
<reference evidence="1 2" key="1">
    <citation type="submission" date="2016-11" db="EMBL/GenBank/DDBJ databases">
        <authorList>
            <person name="Jaros S."/>
            <person name="Januszkiewicz K."/>
            <person name="Wedrychowicz H."/>
        </authorList>
    </citation>
    <scope>NUCLEOTIDE SEQUENCE [LARGE SCALE GENOMIC DNA]</scope>
    <source>
        <strain evidence="1 2">DSM 26897</strain>
    </source>
</reference>
<dbReference type="EMBL" id="FQUO01000025">
    <property type="protein sequence ID" value="SHG30861.1"/>
    <property type="molecule type" value="Genomic_DNA"/>
</dbReference>
<dbReference type="NCBIfam" id="TIGR03511">
    <property type="entry name" value="GldH_lipo"/>
    <property type="match status" value="1"/>
</dbReference>
<dbReference type="Pfam" id="PF14109">
    <property type="entry name" value="GldH_lipo"/>
    <property type="match status" value="1"/>
</dbReference>
<protein>
    <submittedName>
        <fullName evidence="1">Gliding motility-associated lipoprotein GldH</fullName>
    </submittedName>
</protein>
<dbReference type="OrthoDB" id="982482at2"/>
<dbReference type="InterPro" id="IPR020018">
    <property type="entry name" value="Motility-assoc_lipoprot_GldH"/>
</dbReference>
<dbReference type="RefSeq" id="WP_158070009.1">
    <property type="nucleotide sequence ID" value="NZ_FQUO01000025.1"/>
</dbReference>
<name>A0A1M5IRH4_9BACT</name>
<dbReference type="Proteomes" id="UP000184368">
    <property type="component" value="Unassembled WGS sequence"/>
</dbReference>
<dbReference type="STRING" id="1302690.BUE76_20315"/>
<dbReference type="PROSITE" id="PS51257">
    <property type="entry name" value="PROKAR_LIPOPROTEIN"/>
    <property type="match status" value="1"/>
</dbReference>
<accession>A0A1M5IRH4</accession>
<gene>
    <name evidence="1" type="ORF">SAMN05444008_12526</name>
</gene>
<sequence>MRNLCFFLLLSVLLLSCTTGDLYEKVVPIPGHQWRSSYKPRFTFNITDTAVPYRLYVVFRHSEKYNYNNLWLKLGIQSPDSTRLSAAQYELPLANNERGWLGTGMDDLYEHRIALTPESGSFYFRKAGAYTFQVEQLMREDPLQEAFNVGIRVERKGSGQ</sequence>
<evidence type="ECO:0000313" key="1">
    <source>
        <dbReference type="EMBL" id="SHG30861.1"/>
    </source>
</evidence>
<keyword evidence="1" id="KW-0449">Lipoprotein</keyword>
<keyword evidence="2" id="KW-1185">Reference proteome</keyword>
<proteinExistence type="predicted"/>